<evidence type="ECO:0000313" key="1">
    <source>
        <dbReference type="EMBL" id="JAH02434.1"/>
    </source>
</evidence>
<protein>
    <submittedName>
        <fullName evidence="1">Uncharacterized protein</fullName>
    </submittedName>
</protein>
<dbReference type="EMBL" id="GBXM01106143">
    <property type="protein sequence ID" value="JAH02434.1"/>
    <property type="molecule type" value="Transcribed_RNA"/>
</dbReference>
<proteinExistence type="predicted"/>
<sequence length="39" mass="4209">MRLMGLKVSIRSSRSKALLSALGNSLLQGILGFCGRDCR</sequence>
<dbReference type="AlphaFoldDB" id="A0A0E9PD40"/>
<reference evidence="1" key="1">
    <citation type="submission" date="2014-11" db="EMBL/GenBank/DDBJ databases">
        <authorList>
            <person name="Amaro Gonzalez C."/>
        </authorList>
    </citation>
    <scope>NUCLEOTIDE SEQUENCE</scope>
</reference>
<reference evidence="1" key="2">
    <citation type="journal article" date="2015" name="Fish Shellfish Immunol.">
        <title>Early steps in the European eel (Anguilla anguilla)-Vibrio vulnificus interaction in the gills: Role of the RtxA13 toxin.</title>
        <authorList>
            <person name="Callol A."/>
            <person name="Pajuelo D."/>
            <person name="Ebbesson L."/>
            <person name="Teles M."/>
            <person name="MacKenzie S."/>
            <person name="Amaro C."/>
        </authorList>
    </citation>
    <scope>NUCLEOTIDE SEQUENCE</scope>
</reference>
<organism evidence="1">
    <name type="scientific">Anguilla anguilla</name>
    <name type="common">European freshwater eel</name>
    <name type="synonym">Muraena anguilla</name>
    <dbReference type="NCBI Taxonomy" id="7936"/>
    <lineage>
        <taxon>Eukaryota</taxon>
        <taxon>Metazoa</taxon>
        <taxon>Chordata</taxon>
        <taxon>Craniata</taxon>
        <taxon>Vertebrata</taxon>
        <taxon>Euteleostomi</taxon>
        <taxon>Actinopterygii</taxon>
        <taxon>Neopterygii</taxon>
        <taxon>Teleostei</taxon>
        <taxon>Anguilliformes</taxon>
        <taxon>Anguillidae</taxon>
        <taxon>Anguilla</taxon>
    </lineage>
</organism>
<name>A0A0E9PD40_ANGAN</name>
<accession>A0A0E9PD40</accession>